<keyword evidence="1" id="KW-0175">Coiled coil</keyword>
<organism evidence="3">
    <name type="scientific">Guillardia theta (strain CCMP2712)</name>
    <name type="common">Cryptophyte</name>
    <dbReference type="NCBI Taxonomy" id="905079"/>
    <lineage>
        <taxon>Eukaryota</taxon>
        <taxon>Cryptophyceae</taxon>
        <taxon>Pyrenomonadales</taxon>
        <taxon>Geminigeraceae</taxon>
        <taxon>Guillardia</taxon>
    </lineage>
</organism>
<feature type="coiled-coil region" evidence="1">
    <location>
        <begin position="157"/>
        <end position="184"/>
    </location>
</feature>
<evidence type="ECO:0000313" key="4">
    <source>
        <dbReference type="EnsemblProtists" id="EKX47381"/>
    </source>
</evidence>
<reference evidence="4" key="3">
    <citation type="submission" date="2016-03" db="UniProtKB">
        <authorList>
            <consortium name="EnsemblProtists"/>
        </authorList>
    </citation>
    <scope>IDENTIFICATION</scope>
</reference>
<name>L1JFW8_GUITC</name>
<evidence type="ECO:0000256" key="1">
    <source>
        <dbReference type="SAM" id="Coils"/>
    </source>
</evidence>
<proteinExistence type="predicted"/>
<feature type="region of interest" description="Disordered" evidence="2">
    <location>
        <begin position="275"/>
        <end position="295"/>
    </location>
</feature>
<evidence type="ECO:0000313" key="5">
    <source>
        <dbReference type="Proteomes" id="UP000011087"/>
    </source>
</evidence>
<reference evidence="3 5" key="1">
    <citation type="journal article" date="2012" name="Nature">
        <title>Algal genomes reveal evolutionary mosaicism and the fate of nucleomorphs.</title>
        <authorList>
            <consortium name="DOE Joint Genome Institute"/>
            <person name="Curtis B.A."/>
            <person name="Tanifuji G."/>
            <person name="Burki F."/>
            <person name="Gruber A."/>
            <person name="Irimia M."/>
            <person name="Maruyama S."/>
            <person name="Arias M.C."/>
            <person name="Ball S.G."/>
            <person name="Gile G.H."/>
            <person name="Hirakawa Y."/>
            <person name="Hopkins J.F."/>
            <person name="Kuo A."/>
            <person name="Rensing S.A."/>
            <person name="Schmutz J."/>
            <person name="Symeonidi A."/>
            <person name="Elias M."/>
            <person name="Eveleigh R.J."/>
            <person name="Herman E.K."/>
            <person name="Klute M.J."/>
            <person name="Nakayama T."/>
            <person name="Obornik M."/>
            <person name="Reyes-Prieto A."/>
            <person name="Armbrust E.V."/>
            <person name="Aves S.J."/>
            <person name="Beiko R.G."/>
            <person name="Coutinho P."/>
            <person name="Dacks J.B."/>
            <person name="Durnford D.G."/>
            <person name="Fast N.M."/>
            <person name="Green B.R."/>
            <person name="Grisdale C.J."/>
            <person name="Hempel F."/>
            <person name="Henrissat B."/>
            <person name="Hoppner M.P."/>
            <person name="Ishida K."/>
            <person name="Kim E."/>
            <person name="Koreny L."/>
            <person name="Kroth P.G."/>
            <person name="Liu Y."/>
            <person name="Malik S.B."/>
            <person name="Maier U.G."/>
            <person name="McRose D."/>
            <person name="Mock T."/>
            <person name="Neilson J.A."/>
            <person name="Onodera N.T."/>
            <person name="Poole A.M."/>
            <person name="Pritham E.J."/>
            <person name="Richards T.A."/>
            <person name="Rocap G."/>
            <person name="Roy S.W."/>
            <person name="Sarai C."/>
            <person name="Schaack S."/>
            <person name="Shirato S."/>
            <person name="Slamovits C.H."/>
            <person name="Spencer D.F."/>
            <person name="Suzuki S."/>
            <person name="Worden A.Z."/>
            <person name="Zauner S."/>
            <person name="Barry K."/>
            <person name="Bell C."/>
            <person name="Bharti A.K."/>
            <person name="Crow J.A."/>
            <person name="Grimwood J."/>
            <person name="Kramer R."/>
            <person name="Lindquist E."/>
            <person name="Lucas S."/>
            <person name="Salamov A."/>
            <person name="McFadden G.I."/>
            <person name="Lane C.E."/>
            <person name="Keeling P.J."/>
            <person name="Gray M.W."/>
            <person name="Grigoriev I.V."/>
            <person name="Archibald J.M."/>
        </authorList>
    </citation>
    <scope>NUCLEOTIDE SEQUENCE</scope>
    <source>
        <strain evidence="3 5">CCMP2712</strain>
    </source>
</reference>
<sequence>MQHDDMNSQLDFNAGNRILGQIHLLCKEFQNKVKAAIDSTREKEYAQAKKEVAAAQREIDEKRTRELAMIAESQARPLTTLEKVRLQNLQRMQELDRKAENEFVNSSFSSLLDRSVNAEPVDKVDEVVDDLVRPFCENLLLEIDSIYQSNQILLNSHTKSQETISQQEKRIKEMEKELTDLKLQASYDEQHIRKLKESVSQRNQSLTKIRDAYHKEVIAVKMNYLDSLNARTNVSPEELVNMSNRMFELELLNQPMKDAEGNDLDAFLEKINQRLTESGSEERERSSVAERDSKGGDEYEMQVKILKLENENIQMRLRYLLARYALETFRSNIPTLSQLKK</sequence>
<dbReference type="KEGG" id="gtt:GUITHDRAFT_137555"/>
<reference evidence="5" key="2">
    <citation type="submission" date="2012-11" db="EMBL/GenBank/DDBJ databases">
        <authorList>
            <person name="Kuo A."/>
            <person name="Curtis B.A."/>
            <person name="Tanifuji G."/>
            <person name="Burki F."/>
            <person name="Gruber A."/>
            <person name="Irimia M."/>
            <person name="Maruyama S."/>
            <person name="Arias M.C."/>
            <person name="Ball S.G."/>
            <person name="Gile G.H."/>
            <person name="Hirakawa Y."/>
            <person name="Hopkins J.F."/>
            <person name="Rensing S.A."/>
            <person name="Schmutz J."/>
            <person name="Symeonidi A."/>
            <person name="Elias M."/>
            <person name="Eveleigh R.J."/>
            <person name="Herman E.K."/>
            <person name="Klute M.J."/>
            <person name="Nakayama T."/>
            <person name="Obornik M."/>
            <person name="Reyes-Prieto A."/>
            <person name="Armbrust E.V."/>
            <person name="Aves S.J."/>
            <person name="Beiko R.G."/>
            <person name="Coutinho P."/>
            <person name="Dacks J.B."/>
            <person name="Durnford D.G."/>
            <person name="Fast N.M."/>
            <person name="Green B.R."/>
            <person name="Grisdale C."/>
            <person name="Hempe F."/>
            <person name="Henrissat B."/>
            <person name="Hoppner M.P."/>
            <person name="Ishida K.-I."/>
            <person name="Kim E."/>
            <person name="Koreny L."/>
            <person name="Kroth P.G."/>
            <person name="Liu Y."/>
            <person name="Malik S.-B."/>
            <person name="Maier U.G."/>
            <person name="McRose D."/>
            <person name="Mock T."/>
            <person name="Neilson J.A."/>
            <person name="Onodera N.T."/>
            <person name="Poole A.M."/>
            <person name="Pritham E.J."/>
            <person name="Richards T.A."/>
            <person name="Rocap G."/>
            <person name="Roy S.W."/>
            <person name="Sarai C."/>
            <person name="Schaack S."/>
            <person name="Shirato S."/>
            <person name="Slamovits C.H."/>
            <person name="Spencer D.F."/>
            <person name="Suzuki S."/>
            <person name="Worden A.Z."/>
            <person name="Zauner S."/>
            <person name="Barry K."/>
            <person name="Bell C."/>
            <person name="Bharti A.K."/>
            <person name="Crow J.A."/>
            <person name="Grimwood J."/>
            <person name="Kramer R."/>
            <person name="Lindquist E."/>
            <person name="Lucas S."/>
            <person name="Salamov A."/>
            <person name="McFadden G.I."/>
            <person name="Lane C.E."/>
            <person name="Keeling P.J."/>
            <person name="Gray M.W."/>
            <person name="Grigoriev I.V."/>
            <person name="Archibald J.M."/>
        </authorList>
    </citation>
    <scope>NUCLEOTIDE SEQUENCE</scope>
    <source>
        <strain evidence="5">CCMP2712</strain>
    </source>
</reference>
<evidence type="ECO:0000313" key="3">
    <source>
        <dbReference type="EMBL" id="EKX47381.1"/>
    </source>
</evidence>
<dbReference type="EnsemblProtists" id="EKX47381">
    <property type="protein sequence ID" value="EKX47381"/>
    <property type="gene ID" value="GUITHDRAFT_137555"/>
</dbReference>
<dbReference type="AlphaFoldDB" id="L1JFW8"/>
<keyword evidence="5" id="KW-1185">Reference proteome</keyword>
<feature type="compositionally biased region" description="Basic and acidic residues" evidence="2">
    <location>
        <begin position="280"/>
        <end position="295"/>
    </location>
</feature>
<accession>L1JFW8</accession>
<gene>
    <name evidence="3" type="ORF">GUITHDRAFT_137555</name>
</gene>
<dbReference type="PaxDb" id="55529-EKX47381"/>
<dbReference type="EMBL" id="JH992990">
    <property type="protein sequence ID" value="EKX47381.1"/>
    <property type="molecule type" value="Genomic_DNA"/>
</dbReference>
<dbReference type="HOGENOM" id="CLU_814951_0_0_1"/>
<protein>
    <submittedName>
        <fullName evidence="3 4">Uncharacterized protein</fullName>
    </submittedName>
</protein>
<dbReference type="Proteomes" id="UP000011087">
    <property type="component" value="Unassembled WGS sequence"/>
</dbReference>
<dbReference type="RefSeq" id="XP_005834361.1">
    <property type="nucleotide sequence ID" value="XM_005834304.1"/>
</dbReference>
<dbReference type="GeneID" id="17304021"/>
<dbReference type="OrthoDB" id="10628463at2759"/>
<evidence type="ECO:0000256" key="2">
    <source>
        <dbReference type="SAM" id="MobiDB-lite"/>
    </source>
</evidence>